<dbReference type="PANTHER" id="PTHR31147">
    <property type="entry name" value="ACYL TRANSFERASE 4"/>
    <property type="match status" value="1"/>
</dbReference>
<keyword evidence="4" id="KW-1185">Reference proteome</keyword>
<protein>
    <recommendedName>
        <fullName evidence="5">Benzyl alcohol O-benzoyltransferase</fullName>
    </recommendedName>
</protein>
<gene>
    <name evidence="3" type="primary">gb20740</name>
    <name evidence="3" type="ORF">PR202_gb20740</name>
</gene>
<proteinExistence type="inferred from homology"/>
<organism evidence="3 4">
    <name type="scientific">Eleusine coracana subsp. coracana</name>
    <dbReference type="NCBI Taxonomy" id="191504"/>
    <lineage>
        <taxon>Eukaryota</taxon>
        <taxon>Viridiplantae</taxon>
        <taxon>Streptophyta</taxon>
        <taxon>Embryophyta</taxon>
        <taxon>Tracheophyta</taxon>
        <taxon>Spermatophyta</taxon>
        <taxon>Magnoliopsida</taxon>
        <taxon>Liliopsida</taxon>
        <taxon>Poales</taxon>
        <taxon>Poaceae</taxon>
        <taxon>PACMAD clade</taxon>
        <taxon>Chloridoideae</taxon>
        <taxon>Cynodonteae</taxon>
        <taxon>Eleusininae</taxon>
        <taxon>Eleusine</taxon>
    </lineage>
</organism>
<evidence type="ECO:0000256" key="1">
    <source>
        <dbReference type="ARBA" id="ARBA00009861"/>
    </source>
</evidence>
<dbReference type="InterPro" id="IPR050898">
    <property type="entry name" value="Plant_acyltransferase"/>
</dbReference>
<name>A0AAV5F9A3_ELECO</name>
<dbReference type="Gene3D" id="3.30.559.10">
    <property type="entry name" value="Chloramphenicol acetyltransferase-like domain"/>
    <property type="match status" value="1"/>
</dbReference>
<dbReference type="AlphaFoldDB" id="A0AAV5F9A3"/>
<reference evidence="3" key="1">
    <citation type="journal article" date="2018" name="DNA Res.">
        <title>Multiple hybrid de novo genome assembly of finger millet, an orphan allotetraploid crop.</title>
        <authorList>
            <person name="Hatakeyama M."/>
            <person name="Aluri S."/>
            <person name="Balachadran M.T."/>
            <person name="Sivarajan S.R."/>
            <person name="Patrignani A."/>
            <person name="Gruter S."/>
            <person name="Poveda L."/>
            <person name="Shimizu-Inatsugi R."/>
            <person name="Baeten J."/>
            <person name="Francoijs K.J."/>
            <person name="Nataraja K.N."/>
            <person name="Reddy Y.A.N."/>
            <person name="Phadnis S."/>
            <person name="Ravikumar R.L."/>
            <person name="Schlapbach R."/>
            <person name="Sreeman S.M."/>
            <person name="Shimizu K.K."/>
        </authorList>
    </citation>
    <scope>NUCLEOTIDE SEQUENCE</scope>
</reference>
<comment type="similarity">
    <text evidence="1">Belongs to the plant acyltransferase family.</text>
</comment>
<sequence length="172" mass="19295">MACLTAAPLKFTVHRHPAELVAPAAATPRELKRLSDIDDQDGLRFQVPTIYFYRRNVCMDGGIKDPARIIRDAIARALVHYYPLAGRLRELEGRKLAVDCTSEGVLFIEADADVCLEHFGEVVHPPFPAIEELLFEVPGSSGTLNCPLVLFQRLFFRFVLLLQRSNRSPPPL</sequence>
<dbReference type="Proteomes" id="UP001054889">
    <property type="component" value="Unassembled WGS sequence"/>
</dbReference>
<comment type="caution">
    <text evidence="3">The sequence shown here is derived from an EMBL/GenBank/DDBJ whole genome shotgun (WGS) entry which is preliminary data.</text>
</comment>
<dbReference type="InterPro" id="IPR023213">
    <property type="entry name" value="CAT-like_dom_sf"/>
</dbReference>
<dbReference type="PANTHER" id="PTHR31147:SF66">
    <property type="entry name" value="OS05G0315700 PROTEIN"/>
    <property type="match status" value="1"/>
</dbReference>
<evidence type="ECO:0000313" key="3">
    <source>
        <dbReference type="EMBL" id="GJN32249.1"/>
    </source>
</evidence>
<dbReference type="GO" id="GO:0016747">
    <property type="term" value="F:acyltransferase activity, transferring groups other than amino-acyl groups"/>
    <property type="evidence" value="ECO:0007669"/>
    <property type="project" value="UniProtKB-ARBA"/>
</dbReference>
<dbReference type="Pfam" id="PF02458">
    <property type="entry name" value="Transferase"/>
    <property type="match status" value="1"/>
</dbReference>
<reference evidence="3" key="2">
    <citation type="submission" date="2021-12" db="EMBL/GenBank/DDBJ databases">
        <title>Resequencing data analysis of finger millet.</title>
        <authorList>
            <person name="Hatakeyama M."/>
            <person name="Aluri S."/>
            <person name="Balachadran M.T."/>
            <person name="Sivarajan S.R."/>
            <person name="Poveda L."/>
            <person name="Shimizu-Inatsugi R."/>
            <person name="Schlapbach R."/>
            <person name="Sreeman S.M."/>
            <person name="Shimizu K.K."/>
        </authorList>
    </citation>
    <scope>NUCLEOTIDE SEQUENCE</scope>
</reference>
<keyword evidence="2" id="KW-0808">Transferase</keyword>
<dbReference type="EMBL" id="BQKI01000084">
    <property type="protein sequence ID" value="GJN32249.1"/>
    <property type="molecule type" value="Genomic_DNA"/>
</dbReference>
<evidence type="ECO:0000313" key="4">
    <source>
        <dbReference type="Proteomes" id="UP001054889"/>
    </source>
</evidence>
<accession>A0AAV5F9A3</accession>
<evidence type="ECO:0000256" key="2">
    <source>
        <dbReference type="ARBA" id="ARBA00022679"/>
    </source>
</evidence>
<evidence type="ECO:0008006" key="5">
    <source>
        <dbReference type="Google" id="ProtNLM"/>
    </source>
</evidence>